<evidence type="ECO:0000256" key="2">
    <source>
        <dbReference type="ARBA" id="ARBA00004236"/>
    </source>
</evidence>
<protein>
    <recommendedName>
        <fullName evidence="3">histidine kinase</fullName>
        <ecNumber evidence="3">2.7.13.3</ecNumber>
    </recommendedName>
</protein>
<keyword evidence="11" id="KW-1185">Reference proteome</keyword>
<dbReference type="Pfam" id="PF02518">
    <property type="entry name" value="HATPase_c"/>
    <property type="match status" value="1"/>
</dbReference>
<feature type="transmembrane region" description="Helical" evidence="8">
    <location>
        <begin position="206"/>
        <end position="224"/>
    </location>
</feature>
<dbReference type="InterPro" id="IPR050736">
    <property type="entry name" value="Sensor_HK_Regulatory"/>
</dbReference>
<reference evidence="10 11" key="1">
    <citation type="submission" date="2020-08" db="EMBL/GenBank/DDBJ databases">
        <title>Sequencing the genomes of 1000 actinobacteria strains.</title>
        <authorList>
            <person name="Klenk H.-P."/>
        </authorList>
    </citation>
    <scope>NUCLEOTIDE SEQUENCE [LARGE SCALE GENOMIC DNA]</scope>
    <source>
        <strain evidence="10 11">DSM 23889</strain>
    </source>
</reference>
<dbReference type="CDD" id="cd00082">
    <property type="entry name" value="HisKA"/>
    <property type="match status" value="1"/>
</dbReference>
<dbReference type="OrthoDB" id="9757990at2"/>
<dbReference type="GO" id="GO:0000155">
    <property type="term" value="F:phosphorelay sensor kinase activity"/>
    <property type="evidence" value="ECO:0007669"/>
    <property type="project" value="InterPro"/>
</dbReference>
<accession>A0A840XQ83</accession>
<feature type="transmembrane region" description="Helical" evidence="8">
    <location>
        <begin position="107"/>
        <end position="127"/>
    </location>
</feature>
<feature type="transmembrane region" description="Helical" evidence="8">
    <location>
        <begin position="255"/>
        <end position="274"/>
    </location>
</feature>
<evidence type="ECO:0000256" key="7">
    <source>
        <dbReference type="ARBA" id="ARBA00023012"/>
    </source>
</evidence>
<feature type="transmembrane region" description="Helical" evidence="8">
    <location>
        <begin position="139"/>
        <end position="166"/>
    </location>
</feature>
<feature type="transmembrane region" description="Helical" evidence="8">
    <location>
        <begin position="33"/>
        <end position="56"/>
    </location>
</feature>
<dbReference type="Pfam" id="PF00512">
    <property type="entry name" value="HisKA"/>
    <property type="match status" value="1"/>
</dbReference>
<dbReference type="SUPFAM" id="SSF47384">
    <property type="entry name" value="Homodimeric domain of signal transducing histidine kinase"/>
    <property type="match status" value="1"/>
</dbReference>
<dbReference type="PRINTS" id="PR00344">
    <property type="entry name" value="BCTRLSENSOR"/>
</dbReference>
<evidence type="ECO:0000256" key="6">
    <source>
        <dbReference type="ARBA" id="ARBA00022777"/>
    </source>
</evidence>
<dbReference type="AlphaFoldDB" id="A0A840XQ83"/>
<keyword evidence="4" id="KW-0597">Phosphoprotein</keyword>
<dbReference type="InterPro" id="IPR005467">
    <property type="entry name" value="His_kinase_dom"/>
</dbReference>
<proteinExistence type="predicted"/>
<evidence type="ECO:0000256" key="3">
    <source>
        <dbReference type="ARBA" id="ARBA00012438"/>
    </source>
</evidence>
<evidence type="ECO:0000256" key="5">
    <source>
        <dbReference type="ARBA" id="ARBA00022679"/>
    </source>
</evidence>
<dbReference type="PROSITE" id="PS50109">
    <property type="entry name" value="HIS_KIN"/>
    <property type="match status" value="1"/>
</dbReference>
<evidence type="ECO:0000259" key="9">
    <source>
        <dbReference type="PROSITE" id="PS50109"/>
    </source>
</evidence>
<dbReference type="Gene3D" id="1.10.287.130">
    <property type="match status" value="1"/>
</dbReference>
<feature type="transmembrane region" description="Helical" evidence="8">
    <location>
        <begin position="280"/>
        <end position="301"/>
    </location>
</feature>
<dbReference type="InterPro" id="IPR003661">
    <property type="entry name" value="HisK_dim/P_dom"/>
</dbReference>
<dbReference type="InterPro" id="IPR003594">
    <property type="entry name" value="HATPase_dom"/>
</dbReference>
<feature type="transmembrane region" description="Helical" evidence="8">
    <location>
        <begin position="84"/>
        <end position="101"/>
    </location>
</feature>
<dbReference type="PANTHER" id="PTHR43711:SF1">
    <property type="entry name" value="HISTIDINE KINASE 1"/>
    <property type="match status" value="1"/>
</dbReference>
<dbReference type="EC" id="2.7.13.3" evidence="3"/>
<comment type="catalytic activity">
    <reaction evidence="1">
        <text>ATP + protein L-histidine = ADP + protein N-phospho-L-histidine.</text>
        <dbReference type="EC" id="2.7.13.3"/>
    </reaction>
</comment>
<evidence type="ECO:0000256" key="4">
    <source>
        <dbReference type="ARBA" id="ARBA00022553"/>
    </source>
</evidence>
<comment type="subcellular location">
    <subcellularLocation>
        <location evidence="2">Cell membrane</location>
    </subcellularLocation>
</comment>
<keyword evidence="6 10" id="KW-0418">Kinase</keyword>
<evidence type="ECO:0000313" key="10">
    <source>
        <dbReference type="EMBL" id="MBB5618099.1"/>
    </source>
</evidence>
<keyword evidence="8" id="KW-0472">Membrane</keyword>
<gene>
    <name evidence="10" type="ORF">BJ959_001595</name>
</gene>
<dbReference type="InterPro" id="IPR004358">
    <property type="entry name" value="Sig_transdc_His_kin-like_C"/>
</dbReference>
<dbReference type="GO" id="GO:0005886">
    <property type="term" value="C:plasma membrane"/>
    <property type="evidence" value="ECO:0007669"/>
    <property type="project" value="UniProtKB-SubCell"/>
</dbReference>
<dbReference type="InterPro" id="IPR036890">
    <property type="entry name" value="HATPase_C_sf"/>
</dbReference>
<dbReference type="EMBL" id="JACHBS010000001">
    <property type="protein sequence ID" value="MBB5618099.1"/>
    <property type="molecule type" value="Genomic_DNA"/>
</dbReference>
<feature type="transmembrane region" description="Helical" evidence="8">
    <location>
        <begin position="172"/>
        <end position="194"/>
    </location>
</feature>
<organism evidence="10 11">
    <name type="scientific">Microcella frigidaquae</name>
    <dbReference type="NCBI Taxonomy" id="424758"/>
    <lineage>
        <taxon>Bacteria</taxon>
        <taxon>Bacillati</taxon>
        <taxon>Actinomycetota</taxon>
        <taxon>Actinomycetes</taxon>
        <taxon>Micrococcales</taxon>
        <taxon>Microbacteriaceae</taxon>
        <taxon>Microcella</taxon>
    </lineage>
</organism>
<keyword evidence="5" id="KW-0808">Transferase</keyword>
<keyword evidence="7" id="KW-0902">Two-component regulatory system</keyword>
<name>A0A840XQ83_9MICO</name>
<dbReference type="FunFam" id="1.10.287.130:FF:000001">
    <property type="entry name" value="Two-component sensor histidine kinase"/>
    <property type="match status" value="1"/>
</dbReference>
<dbReference type="PANTHER" id="PTHR43711">
    <property type="entry name" value="TWO-COMPONENT HISTIDINE KINASE"/>
    <property type="match status" value="1"/>
</dbReference>
<keyword evidence="8" id="KW-1133">Transmembrane helix</keyword>
<dbReference type="Proteomes" id="UP000552883">
    <property type="component" value="Unassembled WGS sequence"/>
</dbReference>
<evidence type="ECO:0000313" key="11">
    <source>
        <dbReference type="Proteomes" id="UP000552883"/>
    </source>
</evidence>
<feature type="domain" description="Histidine kinase" evidence="9">
    <location>
        <begin position="448"/>
        <end position="663"/>
    </location>
</feature>
<dbReference type="RefSeq" id="WP_153982138.1">
    <property type="nucleotide sequence ID" value="NZ_BAAANZ010000004.1"/>
</dbReference>
<dbReference type="CDD" id="cd00075">
    <property type="entry name" value="HATPase"/>
    <property type="match status" value="1"/>
</dbReference>
<dbReference type="SMART" id="SM00388">
    <property type="entry name" value="HisKA"/>
    <property type="match status" value="1"/>
</dbReference>
<evidence type="ECO:0000256" key="8">
    <source>
        <dbReference type="SAM" id="Phobius"/>
    </source>
</evidence>
<sequence length="676" mass="71460">MNSVRQRDQLHHDAAVLSVVSLIQRLRDAPRPVYLGVIIGLATVTFALGLAALYLTPAGGTAAIWWPAAGTSALLALLYRGPRWQVFVLVAIVAAGSNLFIGRPPVFALWAMIILVAELLVFLLVLGPQGRGALLSTTLGLLRFIAASIAAATTVGLIGAASFVLLVGADPLLTFASLVPSHLSALLLIVPLVLVPMPRGLSKQRVELVIQAALTGTVTLLVFAPFQSEAIGALLFPFFGWAAVRFPPIVATAELVVLGAVGSVLTVLGGGPYAHEGPGLPAALLVQVYLLSIAITIQFIITVRSERAELRAENLRRASLLRGGFVGSQLGSTFARVLPSGDVRIVKANAMAESFIDPTWFDPFVAAWLESGTDDVSTEVLLDDGRTLQVYGRRLPAEDSDDVLGIQLVDISDFVAAQTAMAHAVERERRVADELRALAQQKDDFVSSVSHELRTPITSIVGFAEELDETATARQKEFTTIILRNANRLGAMVEELLELGRMTARNPAHERGTIELSTIAAEAVADQSPSARDRGVTIELVSPAEPSLVTGNATTFGRIATNLVANAIKFTPAGGHVRVSIAGDATEVHLAVDDSGPGISEEDAPRVFERFFRSADPQKLQAPGTGLGLSIVRALVDLLDGTIGVERSDLGGARLLVVLPRATAGEPSEAQEQPAG</sequence>
<dbReference type="SUPFAM" id="SSF55874">
    <property type="entry name" value="ATPase domain of HSP90 chaperone/DNA topoisomerase II/histidine kinase"/>
    <property type="match status" value="1"/>
</dbReference>
<dbReference type="Gene3D" id="3.30.565.10">
    <property type="entry name" value="Histidine kinase-like ATPase, C-terminal domain"/>
    <property type="match status" value="1"/>
</dbReference>
<feature type="transmembrane region" description="Helical" evidence="8">
    <location>
        <begin position="62"/>
        <end position="79"/>
    </location>
</feature>
<dbReference type="InterPro" id="IPR036097">
    <property type="entry name" value="HisK_dim/P_sf"/>
</dbReference>
<keyword evidence="8" id="KW-0812">Transmembrane</keyword>
<evidence type="ECO:0000256" key="1">
    <source>
        <dbReference type="ARBA" id="ARBA00000085"/>
    </source>
</evidence>
<dbReference type="SMART" id="SM00387">
    <property type="entry name" value="HATPase_c"/>
    <property type="match status" value="1"/>
</dbReference>
<comment type="caution">
    <text evidence="10">The sequence shown here is derived from an EMBL/GenBank/DDBJ whole genome shotgun (WGS) entry which is preliminary data.</text>
</comment>